<dbReference type="EC" id="2.3.1.39" evidence="1"/>
<dbReference type="HOGENOM" id="CLU_832050_0_0_1"/>
<dbReference type="OMA" id="LRPIQEP"/>
<dbReference type="Proteomes" id="UP000006790">
    <property type="component" value="Chromosome 8"/>
</dbReference>
<dbReference type="FunCoup" id="G8JXN2">
    <property type="interactions" value="48"/>
</dbReference>
<dbReference type="RefSeq" id="XP_003648423.1">
    <property type="nucleotide sequence ID" value="XM_003648375.1"/>
</dbReference>
<dbReference type="eggNOG" id="KOG2926">
    <property type="taxonomic scope" value="Eukaryota"/>
</dbReference>
<dbReference type="SUPFAM" id="SSF52151">
    <property type="entry name" value="FabD/lysophospholipase-like"/>
    <property type="match status" value="1"/>
</dbReference>
<comment type="catalytic activity">
    <reaction evidence="4">
        <text>holo-[ACP] + malonyl-CoA = malonyl-[ACP] + CoA</text>
        <dbReference type="Rhea" id="RHEA:41792"/>
        <dbReference type="Rhea" id="RHEA-COMP:9623"/>
        <dbReference type="Rhea" id="RHEA-COMP:9685"/>
        <dbReference type="ChEBI" id="CHEBI:57287"/>
        <dbReference type="ChEBI" id="CHEBI:57384"/>
        <dbReference type="ChEBI" id="CHEBI:64479"/>
        <dbReference type="ChEBI" id="CHEBI:78449"/>
        <dbReference type="EC" id="2.3.1.39"/>
    </reaction>
</comment>
<gene>
    <name evidence="5" type="ordered locus">Ecym_8328</name>
</gene>
<dbReference type="KEGG" id="erc:Ecym_8328"/>
<dbReference type="GO" id="GO:0004314">
    <property type="term" value="F:[acyl-carrier-protein] S-malonyltransferase activity"/>
    <property type="evidence" value="ECO:0007669"/>
    <property type="project" value="UniProtKB-EC"/>
</dbReference>
<evidence type="ECO:0000256" key="1">
    <source>
        <dbReference type="ARBA" id="ARBA00013258"/>
    </source>
</evidence>
<dbReference type="InParanoid" id="G8JXN2"/>
<keyword evidence="2" id="KW-0808">Transferase</keyword>
<evidence type="ECO:0000313" key="5">
    <source>
        <dbReference type="EMBL" id="AET41606.1"/>
    </source>
</evidence>
<dbReference type="OrthoDB" id="541883at2759"/>
<evidence type="ECO:0000256" key="2">
    <source>
        <dbReference type="ARBA" id="ARBA00022679"/>
    </source>
</evidence>
<dbReference type="AlphaFoldDB" id="G8JXN2"/>
<proteinExistence type="predicted"/>
<evidence type="ECO:0000313" key="6">
    <source>
        <dbReference type="Proteomes" id="UP000006790"/>
    </source>
</evidence>
<dbReference type="GO" id="GO:0005739">
    <property type="term" value="C:mitochondrion"/>
    <property type="evidence" value="ECO:0007669"/>
    <property type="project" value="EnsemblFungi"/>
</dbReference>
<keyword evidence="3" id="KW-0012">Acyltransferase</keyword>
<evidence type="ECO:0000256" key="4">
    <source>
        <dbReference type="ARBA" id="ARBA00048462"/>
    </source>
</evidence>
<dbReference type="GO" id="GO:0006633">
    <property type="term" value="P:fatty acid biosynthetic process"/>
    <property type="evidence" value="ECO:0007669"/>
    <property type="project" value="TreeGrafter"/>
</dbReference>
<organism evidence="5 6">
    <name type="scientific">Eremothecium cymbalariae (strain CBS 270.75 / DBVPG 7215 / KCTC 17166 / NRRL Y-17582)</name>
    <name type="common">Yeast</name>
    <dbReference type="NCBI Taxonomy" id="931890"/>
    <lineage>
        <taxon>Eukaryota</taxon>
        <taxon>Fungi</taxon>
        <taxon>Dikarya</taxon>
        <taxon>Ascomycota</taxon>
        <taxon>Saccharomycotina</taxon>
        <taxon>Saccharomycetes</taxon>
        <taxon>Saccharomycetales</taxon>
        <taxon>Saccharomycetaceae</taxon>
        <taxon>Eremothecium</taxon>
    </lineage>
</organism>
<dbReference type="PANTHER" id="PTHR42681:SF1">
    <property type="entry name" value="MALONYL-COA-ACYL CARRIER PROTEIN TRANSACYLASE, MITOCHONDRIAL"/>
    <property type="match status" value="1"/>
</dbReference>
<dbReference type="Gene3D" id="3.30.70.250">
    <property type="entry name" value="Malonyl-CoA ACP transacylase, ACP-binding"/>
    <property type="match status" value="1"/>
</dbReference>
<evidence type="ECO:0000256" key="3">
    <source>
        <dbReference type="ARBA" id="ARBA00023315"/>
    </source>
</evidence>
<dbReference type="InterPro" id="IPR050858">
    <property type="entry name" value="Mal-CoA-ACP_Trans/PKS_FabD"/>
</dbReference>
<sequence length="310" mass="34604">MKLFSFPGQGSSISLSALNKWCQSLSSFQDKNIKASGLLRYVGENLSKPGSIAICSNLLYEHWRNCDVGNGGEERVMVGHSLGELGALNGSGGNELFSLQEIFEIASFRHELMKRATLEYLSRQAFGEAAKFSLWALTCPRSKDLRGDLGLRGSLSLANHNSLKQCVITGFRRDLEALELPRLTKVVELVNPDNVPFHDERILHGIKERLYEYMWVKLQDNGNHTRTLLDHPIISGLDGKMTYKLHTALEKFVHSSTKTVEFVECCKTAKEMNIEHAVHIGPGTLIGKLVERNTGIPNHVWIGGSEEENK</sequence>
<protein>
    <recommendedName>
        <fullName evidence="1">[acyl-carrier-protein] S-malonyltransferase</fullName>
        <ecNumber evidence="1">2.3.1.39</ecNumber>
    </recommendedName>
</protein>
<keyword evidence="6" id="KW-1185">Reference proteome</keyword>
<dbReference type="PANTHER" id="PTHR42681">
    <property type="entry name" value="MALONYL-COA-ACYL CARRIER PROTEIN TRANSACYLASE, MITOCHONDRIAL"/>
    <property type="match status" value="1"/>
</dbReference>
<dbReference type="Gene3D" id="3.40.366.10">
    <property type="entry name" value="Malonyl-Coenzyme A Acyl Carrier Protein, domain 2"/>
    <property type="match status" value="1"/>
</dbReference>
<name>G8JXN2_ERECY</name>
<dbReference type="InterPro" id="IPR001227">
    <property type="entry name" value="Ac_transferase_dom_sf"/>
</dbReference>
<dbReference type="GeneID" id="11469979"/>
<reference evidence="6" key="1">
    <citation type="journal article" date="2012" name="G3 (Bethesda)">
        <title>Pichia sorbitophila, an interspecies yeast hybrid reveals early steps of genome resolution following polyploidization.</title>
        <authorList>
            <person name="Leh Louis V."/>
            <person name="Despons L."/>
            <person name="Friedrich A."/>
            <person name="Martin T."/>
            <person name="Durrens P."/>
            <person name="Casaregola S."/>
            <person name="Neuveglise C."/>
            <person name="Fairhead C."/>
            <person name="Marck C."/>
            <person name="Cruz J.A."/>
            <person name="Straub M.L."/>
            <person name="Kugler V."/>
            <person name="Sacerdot C."/>
            <person name="Uzunov Z."/>
            <person name="Thierry A."/>
            <person name="Weiss S."/>
            <person name="Bleykasten C."/>
            <person name="De Montigny J."/>
            <person name="Jacques N."/>
            <person name="Jung P."/>
            <person name="Lemaire M."/>
            <person name="Mallet S."/>
            <person name="Morel G."/>
            <person name="Richard G.F."/>
            <person name="Sarkar A."/>
            <person name="Savel G."/>
            <person name="Schacherer J."/>
            <person name="Seret M.L."/>
            <person name="Talla E."/>
            <person name="Samson G."/>
            <person name="Jubin C."/>
            <person name="Poulain J."/>
            <person name="Vacherie B."/>
            <person name="Barbe V."/>
            <person name="Pelletier E."/>
            <person name="Sherman D.J."/>
            <person name="Westhof E."/>
            <person name="Weissenbach J."/>
            <person name="Baret P.V."/>
            <person name="Wincker P."/>
            <person name="Gaillardin C."/>
            <person name="Dujon B."/>
            <person name="Souciet J.L."/>
        </authorList>
    </citation>
    <scope>NUCLEOTIDE SEQUENCE [LARGE SCALE GENOMIC DNA]</scope>
    <source>
        <strain evidence="6">CBS 270.75 / DBVPG 7215 / KCTC 17166 / NRRL Y-17582</strain>
    </source>
</reference>
<dbReference type="InterPro" id="IPR016035">
    <property type="entry name" value="Acyl_Trfase/lysoPLipase"/>
</dbReference>
<dbReference type="STRING" id="931890.G8JXN2"/>
<dbReference type="EMBL" id="CP002504">
    <property type="protein sequence ID" value="AET41606.1"/>
    <property type="molecule type" value="Genomic_DNA"/>
</dbReference>
<accession>G8JXN2</accession>